<evidence type="ECO:0000313" key="7">
    <source>
        <dbReference type="Proteomes" id="UP000257712"/>
    </source>
</evidence>
<dbReference type="Proteomes" id="UP000259400">
    <property type="component" value="Unassembled WGS sequence"/>
</dbReference>
<evidence type="ECO:0000256" key="1">
    <source>
        <dbReference type="ARBA" id="ARBA00022741"/>
    </source>
</evidence>
<keyword evidence="5" id="KW-0456">Lyase</keyword>
<dbReference type="InterPro" id="IPR000182">
    <property type="entry name" value="GNAT_dom"/>
</dbReference>
<dbReference type="SUPFAM" id="SSF55729">
    <property type="entry name" value="Acyl-CoA N-acyltransferases (Nat)"/>
    <property type="match status" value="1"/>
</dbReference>
<keyword evidence="8" id="KW-1185">Reference proteome</keyword>
<dbReference type="Proteomes" id="UP000257712">
    <property type="component" value="Unassembled WGS sequence"/>
</dbReference>
<evidence type="ECO:0000313" key="8">
    <source>
        <dbReference type="Proteomes" id="UP000259400"/>
    </source>
</evidence>
<dbReference type="AlphaFoldDB" id="A0A223U5G8"/>
<dbReference type="GO" id="GO:0005524">
    <property type="term" value="F:ATP binding"/>
    <property type="evidence" value="ECO:0007669"/>
    <property type="project" value="UniProtKB-UniRule"/>
</dbReference>
<dbReference type="NCBIfam" id="TIGR00124">
    <property type="entry name" value="cit_ly_ligase"/>
    <property type="match status" value="1"/>
</dbReference>
<dbReference type="GeneID" id="69753249"/>
<dbReference type="Gene3D" id="3.40.50.620">
    <property type="entry name" value="HUPs"/>
    <property type="match status" value="1"/>
</dbReference>
<dbReference type="SUPFAM" id="SSF52374">
    <property type="entry name" value="Nucleotidylyl transferase"/>
    <property type="match status" value="1"/>
</dbReference>
<dbReference type="PROSITE" id="PS51186">
    <property type="entry name" value="GNAT"/>
    <property type="match status" value="1"/>
</dbReference>
<feature type="domain" description="N-acetyltransferase" evidence="4">
    <location>
        <begin position="1"/>
        <end position="128"/>
    </location>
</feature>
<dbReference type="GO" id="GO:0008771">
    <property type="term" value="F:[citrate (pro-3S)-lyase] ligase activity"/>
    <property type="evidence" value="ECO:0007669"/>
    <property type="project" value="UniProtKB-EC"/>
</dbReference>
<protein>
    <recommendedName>
        <fullName evidence="3">[Citrate [pro-3S]-lyase] ligase</fullName>
        <ecNumber evidence="3">6.2.1.22</ecNumber>
    </recommendedName>
</protein>
<dbReference type="EMBL" id="UJYZ02000041">
    <property type="protein sequence ID" value="VVK30225.1"/>
    <property type="molecule type" value="Genomic_DNA"/>
</dbReference>
<keyword evidence="3 5" id="KW-0436">Ligase</keyword>
<evidence type="ECO:0000313" key="6">
    <source>
        <dbReference type="EMBL" id="VVK30225.1"/>
    </source>
</evidence>
<accession>A0A6C2VNE5</accession>
<evidence type="ECO:0000259" key="4">
    <source>
        <dbReference type="PROSITE" id="PS51186"/>
    </source>
</evidence>
<evidence type="ECO:0000313" key="5">
    <source>
        <dbReference type="EMBL" id="SXE02624.1"/>
    </source>
</evidence>
<dbReference type="EC" id="6.2.1.22" evidence="3"/>
<dbReference type="InterPro" id="IPR013166">
    <property type="entry name" value="Citrate_lyase_ligase_C"/>
</dbReference>
<dbReference type="PANTHER" id="PTHR40599">
    <property type="entry name" value="[CITRATE [PRO-3S]-LYASE] LIGASE"/>
    <property type="match status" value="1"/>
</dbReference>
<organism evidence="5 7">
    <name type="scientific">Klebsiella quasivariicola</name>
    <dbReference type="NCBI Taxonomy" id="2026240"/>
    <lineage>
        <taxon>Bacteria</taxon>
        <taxon>Pseudomonadati</taxon>
        <taxon>Pseudomonadota</taxon>
        <taxon>Gammaproteobacteria</taxon>
        <taxon>Enterobacterales</taxon>
        <taxon>Enterobacteriaceae</taxon>
        <taxon>Klebsiella/Raoultella group</taxon>
        <taxon>Klebsiella</taxon>
        <taxon>Klebsiella pneumoniae complex</taxon>
    </lineage>
</organism>
<dbReference type="Gene3D" id="3.40.630.30">
    <property type="match status" value="1"/>
</dbReference>
<dbReference type="Pfam" id="PF08218">
    <property type="entry name" value="Citrate_ly_lig"/>
    <property type="match status" value="1"/>
</dbReference>
<dbReference type="EMBL" id="UJZG01000030">
    <property type="protein sequence ID" value="SXE02624.1"/>
    <property type="molecule type" value="Genomic_DNA"/>
</dbReference>
<gene>
    <name evidence="5" type="primary">citC_1</name>
    <name evidence="6" type="ORF">SAMEA3538468_05107</name>
    <name evidence="5" type="ORF">SAMEA3538780_05163</name>
</gene>
<accession>A0A223U5G8</accession>
<keyword evidence="2 3" id="KW-0067">ATP-binding</keyword>
<dbReference type="RefSeq" id="WP_025713333.1">
    <property type="nucleotide sequence ID" value="NZ_CAAHGB010000003.1"/>
</dbReference>
<comment type="caution">
    <text evidence="5">The sequence shown here is derived from an EMBL/GenBank/DDBJ whole genome shotgun (WGS) entry which is preliminary data.</text>
</comment>
<dbReference type="InterPro" id="IPR014729">
    <property type="entry name" value="Rossmann-like_a/b/a_fold"/>
</dbReference>
<keyword evidence="1 3" id="KW-0547">Nucleotide-binding</keyword>
<dbReference type="InterPro" id="IPR016181">
    <property type="entry name" value="Acyl_CoA_acyltransferase"/>
</dbReference>
<dbReference type="InterPro" id="IPR005216">
    <property type="entry name" value="Citrate_lyase_ligase"/>
</dbReference>
<name>A0A223U5G8_9ENTR</name>
<comment type="catalytic activity">
    <reaction evidence="3">
        <text>holo-[citrate lyase ACP] + acetate + ATP = acetyl-[citrate lyase ACP] + AMP + diphosphate</text>
        <dbReference type="Rhea" id="RHEA:23788"/>
        <dbReference type="Rhea" id="RHEA-COMP:10158"/>
        <dbReference type="Rhea" id="RHEA-COMP:13710"/>
        <dbReference type="ChEBI" id="CHEBI:30089"/>
        <dbReference type="ChEBI" id="CHEBI:30616"/>
        <dbReference type="ChEBI" id="CHEBI:33019"/>
        <dbReference type="ChEBI" id="CHEBI:82683"/>
        <dbReference type="ChEBI" id="CHEBI:137976"/>
        <dbReference type="ChEBI" id="CHEBI:456215"/>
        <dbReference type="EC" id="6.2.1.22"/>
    </reaction>
</comment>
<dbReference type="GO" id="GO:0016829">
    <property type="term" value="F:lyase activity"/>
    <property type="evidence" value="ECO:0007669"/>
    <property type="project" value="UniProtKB-KW"/>
</dbReference>
<dbReference type="GO" id="GO:0016747">
    <property type="term" value="F:acyltransferase activity, transferring groups other than amino-acyl groups"/>
    <property type="evidence" value="ECO:0007669"/>
    <property type="project" value="InterPro"/>
</dbReference>
<proteinExistence type="predicted"/>
<dbReference type="PANTHER" id="PTHR40599:SF1">
    <property type="entry name" value="[CITRATE [PRO-3S]-LYASE] LIGASE"/>
    <property type="match status" value="1"/>
</dbReference>
<dbReference type="SMART" id="SM00764">
    <property type="entry name" value="Citrate_ly_lig"/>
    <property type="match status" value="1"/>
</dbReference>
<reference evidence="5 7" key="1">
    <citation type="submission" date="2018-08" db="EMBL/GenBank/DDBJ databases">
        <authorList>
            <consortium name="Pathogen Informatics"/>
        </authorList>
    </citation>
    <scope>NUCLEOTIDE SEQUENCE [LARGE SCALE GENOMIC DNA]</scope>
    <source>
        <strain evidence="6 8">EuSCAPE_IL010</strain>
        <strain evidence="5 7">EuSCAPE_IT371</strain>
    </source>
</reference>
<comment type="function">
    <text evidence="3">Acetylation of prosthetic group (2-(5''-phosphoribosyl)-3'-dephosphocoenzyme-A) of the gamma subunit of citrate lyase.</text>
</comment>
<dbReference type="NCBIfam" id="TIGR00125">
    <property type="entry name" value="cyt_tran_rel"/>
    <property type="match status" value="1"/>
</dbReference>
<evidence type="ECO:0000256" key="3">
    <source>
        <dbReference type="PIRNR" id="PIRNR005751"/>
    </source>
</evidence>
<dbReference type="PIRSF" id="PIRSF005751">
    <property type="entry name" value="Acet_citr_lig"/>
    <property type="match status" value="1"/>
</dbReference>
<dbReference type="InterPro" id="IPR004821">
    <property type="entry name" value="Cyt_trans-like"/>
</dbReference>
<sequence length="347" mass="39590">MNGYNVATVFKRDILHQNKIDVLLEQEGIRRDDHLDYRCAIFDEHDNAIATGSCFGNTLRCMAVSSSHQGFGLLNKIVTHLIEVQHQRNNDHIFLYTKPESANFFLDIGFHIITTVSRQLVFMENKLDGFRNYLKKLQKETIWPQSAAIIMNANPFTLGHLHLIETAAKENDRLHLFIVSEDVSLFPYEIRRKLIIDSTEHLMNISYHTCGDYMISNATFPGYFMHSKKDILTAQAIVDVNIFKDIARTLNITRRYVGEEPNSTVTKIYNDVMSTMLPAAGIECIIIDRKMHDGIVISASRVRQAIHDGKFGLLSDWLPSTTLSFLKSPSATSIIEKIQRSSNVVHY</sequence>
<evidence type="ECO:0000256" key="2">
    <source>
        <dbReference type="ARBA" id="ARBA00022840"/>
    </source>
</evidence>
<dbReference type="KEGG" id="kqv:B8P98_02620"/>